<sequence length="647" mass="71602">MEPKKPPLSPMDLGGMRRTFSSKKFETQFTDLTRPLGALYTPEQTLFRVWAPTASQVTLLLYPTGDPSGEPVERRKMEPEDKGFYSLILPGNLAGVYYAFETRVGDSTLFAVDPYAKSVGVNGWRGMVLDPATVNPPGWEEDGPISTVTHPADGVVYEIHVQDFSSDSASGIRHPGKYLGLAEGGTVTPFGEATGLDYLVQLGITHVQLMPVYDFSSVDEAQGGYNWGYDPQNYFAPEGSYATDPQDGRVRVRELKQAILALHQRGIGVVMDVVFNHVADSEAFSFNRLVPGYFSRIRKVKGKKVYSNGSWCGNDTASERSMVRRYLADCCEYWAREYHLDGFRFDIASLLDTETVNAVMERVKQVNPHCLFYGEGWKVTSDLTKKEAVLAGQETSALTPGFGFFNDTLRDGVRGSLFDGPAGGWLAGEEEFVPQLKDCIRGNAWWCPQPNQAVNFISCHDNWTLWDKLAQVFPEQTPEFLRAANGLAAAMVFFSQGMPFLLGGEELLLSKADGNGGYDPNSYNVSDGRNRIPWGRLEQPKVRAQRDLYRTLIAFRKAHPLLRLRTKEQVDSALTFLETEGCLMAFTLEDAAVEPGKLLVALNPGLEPVKLPLSGSWKVLLQSGLTLPQHEEGLWVPGMGFVAAELG</sequence>
<organism evidence="4 5">
    <name type="scientific">Candidatus Egerieicola faecale</name>
    <dbReference type="NCBI Taxonomy" id="2840774"/>
    <lineage>
        <taxon>Bacteria</taxon>
        <taxon>Bacillati</taxon>
        <taxon>Bacillota</taxon>
        <taxon>Clostridia</taxon>
        <taxon>Eubacteriales</taxon>
        <taxon>Oscillospiraceae</taxon>
        <taxon>Oscillospiraceae incertae sedis</taxon>
        <taxon>Candidatus Egerieicola</taxon>
    </lineage>
</organism>
<gene>
    <name evidence="4" type="primary">pulA</name>
    <name evidence="4" type="ORF">IAD19_06975</name>
</gene>
<dbReference type="InterPro" id="IPR004193">
    <property type="entry name" value="Glyco_hydro_13_N"/>
</dbReference>
<dbReference type="CDD" id="cd02860">
    <property type="entry name" value="E_set_Pullulanase"/>
    <property type="match status" value="1"/>
</dbReference>
<dbReference type="Gene3D" id="3.20.20.80">
    <property type="entry name" value="Glycosidases"/>
    <property type="match status" value="1"/>
</dbReference>
<name>A0A9D1LKP8_9FIRM</name>
<dbReference type="InterPro" id="IPR013783">
    <property type="entry name" value="Ig-like_fold"/>
</dbReference>
<dbReference type="InterPro" id="IPR017853">
    <property type="entry name" value="GH"/>
</dbReference>
<evidence type="ECO:0000313" key="4">
    <source>
        <dbReference type="EMBL" id="HIU42281.1"/>
    </source>
</evidence>
<dbReference type="InterPro" id="IPR011840">
    <property type="entry name" value="PulA_typeI"/>
</dbReference>
<keyword evidence="2" id="KW-0119">Carbohydrate metabolism</keyword>
<dbReference type="InterPro" id="IPR014756">
    <property type="entry name" value="Ig_E-set"/>
</dbReference>
<reference evidence="4" key="2">
    <citation type="journal article" date="2021" name="PeerJ">
        <title>Extensive microbial diversity within the chicken gut microbiome revealed by metagenomics and culture.</title>
        <authorList>
            <person name="Gilroy R."/>
            <person name="Ravi A."/>
            <person name="Getino M."/>
            <person name="Pursley I."/>
            <person name="Horton D.L."/>
            <person name="Alikhan N.F."/>
            <person name="Baker D."/>
            <person name="Gharbi K."/>
            <person name="Hall N."/>
            <person name="Watson M."/>
            <person name="Adriaenssens E.M."/>
            <person name="Foster-Nyarko E."/>
            <person name="Jarju S."/>
            <person name="Secka A."/>
            <person name="Antonio M."/>
            <person name="Oren A."/>
            <person name="Chaudhuri R.R."/>
            <person name="La Ragione R."/>
            <person name="Hildebrand F."/>
            <person name="Pallen M.J."/>
        </authorList>
    </citation>
    <scope>NUCLEOTIDE SEQUENCE</scope>
    <source>
        <strain evidence="4">4509</strain>
    </source>
</reference>
<dbReference type="Pfam" id="PF02922">
    <property type="entry name" value="CBM_48"/>
    <property type="match status" value="1"/>
</dbReference>
<evidence type="ECO:0000256" key="2">
    <source>
        <dbReference type="ARBA" id="ARBA00023001"/>
    </source>
</evidence>
<dbReference type="GO" id="GO:0030245">
    <property type="term" value="P:cellulose catabolic process"/>
    <property type="evidence" value="ECO:0007669"/>
    <property type="project" value="UniProtKB-KW"/>
</dbReference>
<dbReference type="SUPFAM" id="SSF81296">
    <property type="entry name" value="E set domains"/>
    <property type="match status" value="1"/>
</dbReference>
<keyword evidence="4" id="KW-0378">Hydrolase</keyword>
<keyword evidence="4" id="KW-0326">Glycosidase</keyword>
<evidence type="ECO:0000256" key="1">
    <source>
        <dbReference type="ARBA" id="ARBA00008061"/>
    </source>
</evidence>
<dbReference type="EC" id="3.2.1.41" evidence="4"/>
<dbReference type="CDD" id="cd11341">
    <property type="entry name" value="AmyAc_Pullulanase_LD-like"/>
    <property type="match status" value="1"/>
</dbReference>
<dbReference type="NCBIfam" id="TIGR02104">
    <property type="entry name" value="pulA_typeI"/>
    <property type="match status" value="1"/>
</dbReference>
<dbReference type="Proteomes" id="UP000824082">
    <property type="component" value="Unassembled WGS sequence"/>
</dbReference>
<protein>
    <submittedName>
        <fullName evidence="4">Type I pullulanase</fullName>
        <ecNumber evidence="4">3.2.1.41</ecNumber>
    </submittedName>
</protein>
<dbReference type="Pfam" id="PF00128">
    <property type="entry name" value="Alpha-amylase"/>
    <property type="match status" value="1"/>
</dbReference>
<feature type="domain" description="Glycosyl hydrolase family 13 catalytic" evidence="3">
    <location>
        <begin position="158"/>
        <end position="556"/>
    </location>
</feature>
<dbReference type="GO" id="GO:0051060">
    <property type="term" value="F:pullulanase activity"/>
    <property type="evidence" value="ECO:0007669"/>
    <property type="project" value="UniProtKB-EC"/>
</dbReference>
<proteinExistence type="inferred from homology"/>
<dbReference type="PANTHER" id="PTHR43002">
    <property type="entry name" value="GLYCOGEN DEBRANCHING ENZYME"/>
    <property type="match status" value="1"/>
</dbReference>
<dbReference type="Gene3D" id="2.60.40.10">
    <property type="entry name" value="Immunoglobulins"/>
    <property type="match status" value="1"/>
</dbReference>
<accession>A0A9D1LKP8</accession>
<evidence type="ECO:0000313" key="5">
    <source>
        <dbReference type="Proteomes" id="UP000824082"/>
    </source>
</evidence>
<dbReference type="SUPFAM" id="SSF51445">
    <property type="entry name" value="(Trans)glycosidases"/>
    <property type="match status" value="1"/>
</dbReference>
<keyword evidence="2" id="KW-0136">Cellulose degradation</keyword>
<comment type="similarity">
    <text evidence="1">Belongs to the glycosyl hydrolase 13 family.</text>
</comment>
<dbReference type="AlphaFoldDB" id="A0A9D1LKP8"/>
<keyword evidence="2" id="KW-0624">Polysaccharide degradation</keyword>
<dbReference type="SMART" id="SM00642">
    <property type="entry name" value="Aamy"/>
    <property type="match status" value="1"/>
</dbReference>
<comment type="caution">
    <text evidence="4">The sequence shown here is derived from an EMBL/GenBank/DDBJ whole genome shotgun (WGS) entry which is preliminary data.</text>
</comment>
<dbReference type="EMBL" id="DVMX01000135">
    <property type="protein sequence ID" value="HIU42281.1"/>
    <property type="molecule type" value="Genomic_DNA"/>
</dbReference>
<evidence type="ECO:0000259" key="3">
    <source>
        <dbReference type="SMART" id="SM00642"/>
    </source>
</evidence>
<dbReference type="InterPro" id="IPR006047">
    <property type="entry name" value="GH13_cat_dom"/>
</dbReference>
<reference evidence="4" key="1">
    <citation type="submission" date="2020-10" db="EMBL/GenBank/DDBJ databases">
        <authorList>
            <person name="Gilroy R."/>
        </authorList>
    </citation>
    <scope>NUCLEOTIDE SEQUENCE</scope>
    <source>
        <strain evidence="4">4509</strain>
    </source>
</reference>